<keyword evidence="1" id="KW-0812">Transmembrane</keyword>
<reference evidence="3" key="1">
    <citation type="journal article" date="2021" name="Nat. Commun.">
        <title>Genetic determinants of endophytism in the Arabidopsis root mycobiome.</title>
        <authorList>
            <person name="Mesny F."/>
            <person name="Miyauchi S."/>
            <person name="Thiergart T."/>
            <person name="Pickel B."/>
            <person name="Atanasova L."/>
            <person name="Karlsson M."/>
            <person name="Huettel B."/>
            <person name="Barry K.W."/>
            <person name="Haridas S."/>
            <person name="Chen C."/>
            <person name="Bauer D."/>
            <person name="Andreopoulos W."/>
            <person name="Pangilinan J."/>
            <person name="LaButti K."/>
            <person name="Riley R."/>
            <person name="Lipzen A."/>
            <person name="Clum A."/>
            <person name="Drula E."/>
            <person name="Henrissat B."/>
            <person name="Kohler A."/>
            <person name="Grigoriev I.V."/>
            <person name="Martin F.M."/>
            <person name="Hacquard S."/>
        </authorList>
    </citation>
    <scope>NUCLEOTIDE SEQUENCE</scope>
    <source>
        <strain evidence="3">MPI-CAGE-CH-0243</strain>
    </source>
</reference>
<feature type="transmembrane region" description="Helical" evidence="1">
    <location>
        <begin position="85"/>
        <end position="105"/>
    </location>
</feature>
<feature type="signal peptide" evidence="2">
    <location>
        <begin position="1"/>
        <end position="19"/>
    </location>
</feature>
<keyword evidence="2" id="KW-0732">Signal</keyword>
<dbReference type="Proteomes" id="UP000700596">
    <property type="component" value="Unassembled WGS sequence"/>
</dbReference>
<evidence type="ECO:0000256" key="1">
    <source>
        <dbReference type="SAM" id="Phobius"/>
    </source>
</evidence>
<keyword evidence="1" id="KW-0472">Membrane</keyword>
<gene>
    <name evidence="3" type="ORF">B0J11DRAFT_258913</name>
</gene>
<keyword evidence="4" id="KW-1185">Reference proteome</keyword>
<evidence type="ECO:0000256" key="2">
    <source>
        <dbReference type="SAM" id="SignalP"/>
    </source>
</evidence>
<feature type="chain" id="PRO_5040106231" evidence="2">
    <location>
        <begin position="20"/>
        <end position="153"/>
    </location>
</feature>
<protein>
    <submittedName>
        <fullName evidence="3">Uncharacterized protein</fullName>
    </submittedName>
</protein>
<dbReference type="AlphaFoldDB" id="A0A9P9ISD8"/>
<accession>A0A9P9ISD8</accession>
<organism evidence="3 4">
    <name type="scientific">Dendryphion nanum</name>
    <dbReference type="NCBI Taxonomy" id="256645"/>
    <lineage>
        <taxon>Eukaryota</taxon>
        <taxon>Fungi</taxon>
        <taxon>Dikarya</taxon>
        <taxon>Ascomycota</taxon>
        <taxon>Pezizomycotina</taxon>
        <taxon>Dothideomycetes</taxon>
        <taxon>Pleosporomycetidae</taxon>
        <taxon>Pleosporales</taxon>
        <taxon>Torulaceae</taxon>
        <taxon>Dendryphion</taxon>
    </lineage>
</organism>
<dbReference type="EMBL" id="JAGMWT010000004">
    <property type="protein sequence ID" value="KAH7130681.1"/>
    <property type="molecule type" value="Genomic_DNA"/>
</dbReference>
<comment type="caution">
    <text evidence="3">The sequence shown here is derived from an EMBL/GenBank/DDBJ whole genome shotgun (WGS) entry which is preliminary data.</text>
</comment>
<sequence length="153" mass="17712">MFFFPLSLLLHRLLRVDHGRSTLDQLLELVPSLLSAELLDHRKHRDDGISSLKCVLHLQAALYLGTFEQEWAEKVFFAKMLQDPVFFFFSFFLLLLFTHSLVVIFHPSSASFHPDPRCQILQSEKGKAKIPRSFRPGVTFSADSPPKTKREWI</sequence>
<name>A0A9P9ISD8_9PLEO</name>
<proteinExistence type="predicted"/>
<evidence type="ECO:0000313" key="4">
    <source>
        <dbReference type="Proteomes" id="UP000700596"/>
    </source>
</evidence>
<evidence type="ECO:0000313" key="3">
    <source>
        <dbReference type="EMBL" id="KAH7130681.1"/>
    </source>
</evidence>
<keyword evidence="1" id="KW-1133">Transmembrane helix</keyword>